<keyword evidence="2" id="KW-1185">Reference proteome</keyword>
<gene>
    <name evidence="1" type="ORF">ILYODFUR_037091</name>
</gene>
<dbReference type="PANTHER" id="PTHR32046">
    <property type="entry name" value="G DOMAIN-CONTAINING PROTEIN"/>
    <property type="match status" value="1"/>
</dbReference>
<sequence length="356" mass="41167">MKEGEKPVSDRLKNIYGFILSQFGKDVEKNIVVLMTNSNGKPPKNVLQGLEAANIKCAKNEKNQNVCFQFDNCQHEEQTEESELSTEYAWKVTERGMKQFSAFLEKSSPRQQKVMSVTQKERVRLTACIQNLQDRIKFTELKLRDVKLTQEALSNSKDKKKSGQKINVVIPETYKEIEPLTGVTSGFETNVCCHVCKENCHYPGCTNALNPQQCEVMINGKCTSCTNKCPASDHKKENQRFVIKTQKVQKNKEALKQKYEEKAGEKKMKLSERLENQKPELTEETRRLIYEAYKLFIKLYELAKNDDLNDDSVSICVLLDFLIKKMKGQRDEEKLKELEEIFSQMDQGTRTTLQYR</sequence>
<protein>
    <submittedName>
        <fullName evidence="1">Uncharacterized protein</fullName>
    </submittedName>
</protein>
<dbReference type="InterPro" id="IPR027417">
    <property type="entry name" value="P-loop_NTPase"/>
</dbReference>
<evidence type="ECO:0000313" key="2">
    <source>
        <dbReference type="Proteomes" id="UP001482620"/>
    </source>
</evidence>
<dbReference type="Gene3D" id="3.40.50.300">
    <property type="entry name" value="P-loop containing nucleotide triphosphate hydrolases"/>
    <property type="match status" value="1"/>
</dbReference>
<reference evidence="1 2" key="1">
    <citation type="submission" date="2021-06" db="EMBL/GenBank/DDBJ databases">
        <authorList>
            <person name="Palmer J.M."/>
        </authorList>
    </citation>
    <scope>NUCLEOTIDE SEQUENCE [LARGE SCALE GENOMIC DNA]</scope>
    <source>
        <strain evidence="2">if_2019</strain>
        <tissue evidence="1">Muscle</tissue>
    </source>
</reference>
<accession>A0ABV0U562</accession>
<evidence type="ECO:0000313" key="1">
    <source>
        <dbReference type="EMBL" id="MEQ2238807.1"/>
    </source>
</evidence>
<proteinExistence type="predicted"/>
<name>A0ABV0U562_9TELE</name>
<organism evidence="1 2">
    <name type="scientific">Ilyodon furcidens</name>
    <name type="common">goldbreast splitfin</name>
    <dbReference type="NCBI Taxonomy" id="33524"/>
    <lineage>
        <taxon>Eukaryota</taxon>
        <taxon>Metazoa</taxon>
        <taxon>Chordata</taxon>
        <taxon>Craniata</taxon>
        <taxon>Vertebrata</taxon>
        <taxon>Euteleostomi</taxon>
        <taxon>Actinopterygii</taxon>
        <taxon>Neopterygii</taxon>
        <taxon>Teleostei</taxon>
        <taxon>Neoteleostei</taxon>
        <taxon>Acanthomorphata</taxon>
        <taxon>Ovalentaria</taxon>
        <taxon>Atherinomorphae</taxon>
        <taxon>Cyprinodontiformes</taxon>
        <taxon>Goodeidae</taxon>
        <taxon>Ilyodon</taxon>
    </lineage>
</organism>
<dbReference type="Proteomes" id="UP001482620">
    <property type="component" value="Unassembled WGS sequence"/>
</dbReference>
<dbReference type="PANTHER" id="PTHR32046:SF11">
    <property type="entry name" value="IMMUNE-ASSOCIATED NUCLEOTIDE-BINDING PROTEIN 10-LIKE"/>
    <property type="match status" value="1"/>
</dbReference>
<dbReference type="EMBL" id="JAHRIQ010054275">
    <property type="protein sequence ID" value="MEQ2238807.1"/>
    <property type="molecule type" value="Genomic_DNA"/>
</dbReference>
<comment type="caution">
    <text evidence="1">The sequence shown here is derived from an EMBL/GenBank/DDBJ whole genome shotgun (WGS) entry which is preliminary data.</text>
</comment>